<evidence type="ECO:0000313" key="3">
    <source>
        <dbReference type="Proteomes" id="UP000193411"/>
    </source>
</evidence>
<sequence>MAKAPDGHSRASAAGGGTSASTGGSGSGSGSRLPRDTQSLSMSLIHQRLDVAINLNTHSLVGSAEITLQPHVPVASIQNFKLHAHGLDILSVTVNGTSAQFSTRNWSYVTPSGWSKPEVMADLRNRGGTTLKSLETNELDDGELVISNPSYVPPPPPTPTKPAAPAPGTLASLLKPSGGDTAMASRPTTPSALVKALEAAGSTSP</sequence>
<accession>A0A1Y2HGI1</accession>
<dbReference type="SUPFAM" id="SSF63737">
    <property type="entry name" value="Leukotriene A4 hydrolase N-terminal domain"/>
    <property type="match status" value="1"/>
</dbReference>
<feature type="region of interest" description="Disordered" evidence="1">
    <location>
        <begin position="1"/>
        <end position="36"/>
    </location>
</feature>
<proteinExistence type="predicted"/>
<evidence type="ECO:0000256" key="1">
    <source>
        <dbReference type="SAM" id="MobiDB-lite"/>
    </source>
</evidence>
<organism evidence="2 3">
    <name type="scientific">Catenaria anguillulae PL171</name>
    <dbReference type="NCBI Taxonomy" id="765915"/>
    <lineage>
        <taxon>Eukaryota</taxon>
        <taxon>Fungi</taxon>
        <taxon>Fungi incertae sedis</taxon>
        <taxon>Blastocladiomycota</taxon>
        <taxon>Blastocladiomycetes</taxon>
        <taxon>Blastocladiales</taxon>
        <taxon>Catenariaceae</taxon>
        <taxon>Catenaria</taxon>
    </lineage>
</organism>
<gene>
    <name evidence="2" type="ORF">BCR44DRAFT_1189555</name>
</gene>
<dbReference type="InterPro" id="IPR042097">
    <property type="entry name" value="Aminopeptidase_N-like_N_sf"/>
</dbReference>
<evidence type="ECO:0000313" key="2">
    <source>
        <dbReference type="EMBL" id="ORZ33708.1"/>
    </source>
</evidence>
<protein>
    <submittedName>
        <fullName evidence="2">Uncharacterized protein</fullName>
    </submittedName>
</protein>
<name>A0A1Y2HGI1_9FUNG</name>
<feature type="region of interest" description="Disordered" evidence="1">
    <location>
        <begin position="150"/>
        <end position="188"/>
    </location>
</feature>
<comment type="caution">
    <text evidence="2">The sequence shown here is derived from an EMBL/GenBank/DDBJ whole genome shotgun (WGS) entry which is preliminary data.</text>
</comment>
<feature type="compositionally biased region" description="Pro residues" evidence="1">
    <location>
        <begin position="151"/>
        <end position="165"/>
    </location>
</feature>
<feature type="compositionally biased region" description="Gly residues" evidence="1">
    <location>
        <begin position="14"/>
        <end position="29"/>
    </location>
</feature>
<feature type="non-terminal residue" evidence="2">
    <location>
        <position position="205"/>
    </location>
</feature>
<dbReference type="Gene3D" id="2.60.40.1730">
    <property type="entry name" value="tricorn interacting facor f3 domain"/>
    <property type="match status" value="1"/>
</dbReference>
<dbReference type="EMBL" id="MCFL01000033">
    <property type="protein sequence ID" value="ORZ33708.1"/>
    <property type="molecule type" value="Genomic_DNA"/>
</dbReference>
<reference evidence="2 3" key="1">
    <citation type="submission" date="2016-07" db="EMBL/GenBank/DDBJ databases">
        <title>Pervasive Adenine N6-methylation of Active Genes in Fungi.</title>
        <authorList>
            <consortium name="DOE Joint Genome Institute"/>
            <person name="Mondo S.J."/>
            <person name="Dannebaum R.O."/>
            <person name="Kuo R.C."/>
            <person name="Labutti K."/>
            <person name="Haridas S."/>
            <person name="Kuo A."/>
            <person name="Salamov A."/>
            <person name="Ahrendt S.R."/>
            <person name="Lipzen A."/>
            <person name="Sullivan W."/>
            <person name="Andreopoulos W.B."/>
            <person name="Clum A."/>
            <person name="Lindquist E."/>
            <person name="Daum C."/>
            <person name="Ramamoorthy G.K."/>
            <person name="Gryganskyi A."/>
            <person name="Culley D."/>
            <person name="Magnuson J.K."/>
            <person name="James T.Y."/>
            <person name="O'Malley M.A."/>
            <person name="Stajich J.E."/>
            <person name="Spatafora J.W."/>
            <person name="Visel A."/>
            <person name="Grigoriev I.V."/>
        </authorList>
    </citation>
    <scope>NUCLEOTIDE SEQUENCE [LARGE SCALE GENOMIC DNA]</scope>
    <source>
        <strain evidence="2 3">PL171</strain>
    </source>
</reference>
<keyword evidence="3" id="KW-1185">Reference proteome</keyword>
<dbReference type="OrthoDB" id="308861at2759"/>
<dbReference type="AlphaFoldDB" id="A0A1Y2HGI1"/>
<dbReference type="Proteomes" id="UP000193411">
    <property type="component" value="Unassembled WGS sequence"/>
</dbReference>